<name>A0A7X0FXM9_9ACTN</name>
<sequence>MKIVIVGGTGLIGAKVVARPREVLADPPAHYFGAEMRERDLVPDDGAATLGEIEYADRPAGDAA</sequence>
<accession>A0A7X0FXM9</accession>
<organism evidence="1 2">
    <name type="scientific">Actinomadura coerulea</name>
    <dbReference type="NCBI Taxonomy" id="46159"/>
    <lineage>
        <taxon>Bacteria</taxon>
        <taxon>Bacillati</taxon>
        <taxon>Actinomycetota</taxon>
        <taxon>Actinomycetes</taxon>
        <taxon>Streptosporangiales</taxon>
        <taxon>Thermomonosporaceae</taxon>
        <taxon>Actinomadura</taxon>
    </lineage>
</organism>
<keyword evidence="2" id="KW-1185">Reference proteome</keyword>
<gene>
    <name evidence="1" type="ORF">BKA00_002343</name>
</gene>
<comment type="caution">
    <text evidence="1">The sequence shown here is derived from an EMBL/GenBank/DDBJ whole genome shotgun (WGS) entry which is preliminary data.</text>
</comment>
<dbReference type="EMBL" id="JACHMQ010000001">
    <property type="protein sequence ID" value="MBB6395429.1"/>
    <property type="molecule type" value="Genomic_DNA"/>
</dbReference>
<proteinExistence type="predicted"/>
<evidence type="ECO:0000313" key="2">
    <source>
        <dbReference type="Proteomes" id="UP000546324"/>
    </source>
</evidence>
<protein>
    <submittedName>
        <fullName evidence="1">Uncharacterized protein YbjT (DUF2867 family)</fullName>
    </submittedName>
</protein>
<dbReference type="Proteomes" id="UP000546324">
    <property type="component" value="Unassembled WGS sequence"/>
</dbReference>
<dbReference type="RefSeq" id="WP_185024921.1">
    <property type="nucleotide sequence ID" value="NZ_JACHMQ010000001.1"/>
</dbReference>
<evidence type="ECO:0000313" key="1">
    <source>
        <dbReference type="EMBL" id="MBB6395429.1"/>
    </source>
</evidence>
<reference evidence="1 2" key="1">
    <citation type="submission" date="2020-08" db="EMBL/GenBank/DDBJ databases">
        <title>Sequencing the genomes of 1000 actinobacteria strains.</title>
        <authorList>
            <person name="Klenk H.-P."/>
        </authorList>
    </citation>
    <scope>NUCLEOTIDE SEQUENCE [LARGE SCALE GENOMIC DNA]</scope>
    <source>
        <strain evidence="1 2">DSM 43675</strain>
    </source>
</reference>
<dbReference type="AlphaFoldDB" id="A0A7X0FXM9"/>